<feature type="domain" description="Tryptophan synthase beta chain-like PALP" evidence="3">
    <location>
        <begin position="17"/>
        <end position="311"/>
    </location>
</feature>
<dbReference type="CDD" id="cd01561">
    <property type="entry name" value="CBS_like"/>
    <property type="match status" value="1"/>
</dbReference>
<dbReference type="PROSITE" id="PS00165">
    <property type="entry name" value="DEHYDRATASE_SER_THR"/>
    <property type="match status" value="1"/>
</dbReference>
<dbReference type="Pfam" id="PF00291">
    <property type="entry name" value="PALP"/>
    <property type="match status" value="1"/>
</dbReference>
<dbReference type="InterPro" id="IPR036052">
    <property type="entry name" value="TrpB-like_PALP_sf"/>
</dbReference>
<dbReference type="Gene3D" id="3.40.50.1100">
    <property type="match status" value="2"/>
</dbReference>
<evidence type="ECO:0000259" key="3">
    <source>
        <dbReference type="Pfam" id="PF00291"/>
    </source>
</evidence>
<dbReference type="GO" id="GO:0006535">
    <property type="term" value="P:cysteine biosynthetic process from serine"/>
    <property type="evidence" value="ECO:0007669"/>
    <property type="project" value="InterPro"/>
</dbReference>
<dbReference type="InterPro" id="IPR001216">
    <property type="entry name" value="P-phosphate_BS"/>
</dbReference>
<dbReference type="GO" id="GO:0030170">
    <property type="term" value="F:pyridoxal phosphate binding"/>
    <property type="evidence" value="ECO:0007669"/>
    <property type="project" value="InterPro"/>
</dbReference>
<comment type="cofactor">
    <cofactor evidence="1">
        <name>pyridoxal 5'-phosphate</name>
        <dbReference type="ChEBI" id="CHEBI:597326"/>
    </cofactor>
</comment>
<evidence type="ECO:0000313" key="5">
    <source>
        <dbReference type="Proteomes" id="UP000038830"/>
    </source>
</evidence>
<dbReference type="InterPro" id="IPR050214">
    <property type="entry name" value="Cys_Synth/Cystath_Beta-Synth"/>
</dbReference>
<evidence type="ECO:0000256" key="1">
    <source>
        <dbReference type="ARBA" id="ARBA00001933"/>
    </source>
</evidence>
<evidence type="ECO:0000313" key="4">
    <source>
        <dbReference type="EMBL" id="CEP24212.1"/>
    </source>
</evidence>
<accession>A0A0H5C8B2</accession>
<dbReference type="EMBL" id="CDQK01000005">
    <property type="protein sequence ID" value="CEP24212.1"/>
    <property type="molecule type" value="Genomic_DNA"/>
</dbReference>
<dbReference type="Proteomes" id="UP000038830">
    <property type="component" value="Unassembled WGS sequence"/>
</dbReference>
<proteinExistence type="predicted"/>
<dbReference type="SUPFAM" id="SSF53686">
    <property type="entry name" value="Tryptophan synthase beta subunit-like PLP-dependent enzymes"/>
    <property type="match status" value="1"/>
</dbReference>
<dbReference type="PROSITE" id="PS00901">
    <property type="entry name" value="CYS_SYNTHASE"/>
    <property type="match status" value="1"/>
</dbReference>
<reference evidence="5" key="1">
    <citation type="journal article" date="2015" name="J. Biotechnol.">
        <title>The structure of the Cyberlindnera jadinii genome and its relation to Candida utilis analyzed by the occurrence of single nucleotide polymorphisms.</title>
        <authorList>
            <person name="Rupp O."/>
            <person name="Brinkrolf K."/>
            <person name="Buerth C."/>
            <person name="Kunigo M."/>
            <person name="Schneider J."/>
            <person name="Jaenicke S."/>
            <person name="Goesmann A."/>
            <person name="Puehler A."/>
            <person name="Jaeger K.-E."/>
            <person name="Ernst J.F."/>
        </authorList>
    </citation>
    <scope>NUCLEOTIDE SEQUENCE [LARGE SCALE GENOMIC DNA]</scope>
    <source>
        <strain evidence="5">ATCC 18201 / CBS 1600 / BCRC 20928 / JCM 3617 / NBRC 0987 / NRRL Y-1542</strain>
    </source>
</reference>
<gene>
    <name evidence="4" type="ORF">BN1211_4977</name>
</gene>
<evidence type="ECO:0000256" key="2">
    <source>
        <dbReference type="ARBA" id="ARBA00022898"/>
    </source>
</evidence>
<dbReference type="InterPro" id="IPR000634">
    <property type="entry name" value="Ser/Thr_deHydtase_PyrdxlP-BS"/>
</dbReference>
<sequence>MTVTYATYSSEEFISKVGNTPLIKYEALSNELGRNIYFKLESSNPGQSIKDRAAVYLLRDAIARGLQSGDTLVEATAGNTGISLALLARSFDPPYKVRLFVPDVLIQDKVDLLESLGCTVVKCRVDVDQEHPEFFLNAAQRYVDEHESAFYVDQTHNVNNKRAHFETTGPEIWNELQGNVDGFVAAAGTGGTLSGVSQFLKSQKEDIVIWAADRYGSGLTSYVTTGGRSWESEGDSFVEGIGKKFLTTQMEGLLDRLDSAITIDDTTTIVTIYKLYNDQGIWVGPSAGVNIAAAAVLAKRLPEGSTVVTTAADLPQNYASKLFNREWLESAGHWDSIPQELRKYATYSSV</sequence>
<organism evidence="4 5">
    <name type="scientific">Cyberlindnera jadinii (strain ATCC 18201 / CBS 1600 / BCRC 20928 / JCM 3617 / NBRC 0987 / NRRL Y-1542)</name>
    <name type="common">Torula yeast</name>
    <name type="synonym">Candida utilis</name>
    <dbReference type="NCBI Taxonomy" id="983966"/>
    <lineage>
        <taxon>Eukaryota</taxon>
        <taxon>Fungi</taxon>
        <taxon>Dikarya</taxon>
        <taxon>Ascomycota</taxon>
        <taxon>Saccharomycotina</taxon>
        <taxon>Saccharomycetes</taxon>
        <taxon>Phaffomycetales</taxon>
        <taxon>Phaffomycetaceae</taxon>
        <taxon>Cyberlindnera</taxon>
    </lineage>
</organism>
<dbReference type="PANTHER" id="PTHR10314">
    <property type="entry name" value="CYSTATHIONINE BETA-SYNTHASE"/>
    <property type="match status" value="1"/>
</dbReference>
<protein>
    <recommendedName>
        <fullName evidence="3">Tryptophan synthase beta chain-like PALP domain-containing protein</fullName>
    </recommendedName>
</protein>
<dbReference type="GO" id="GO:0003824">
    <property type="term" value="F:catalytic activity"/>
    <property type="evidence" value="ECO:0007669"/>
    <property type="project" value="UniProtKB-ARBA"/>
</dbReference>
<dbReference type="InterPro" id="IPR001926">
    <property type="entry name" value="TrpB-like_PALP"/>
</dbReference>
<name>A0A0H5C8B2_CYBJN</name>
<dbReference type="AlphaFoldDB" id="A0A0H5C8B2"/>
<keyword evidence="2" id="KW-0663">Pyridoxal phosphate</keyword>